<dbReference type="SMART" id="SM00448">
    <property type="entry name" value="REC"/>
    <property type="match status" value="1"/>
</dbReference>
<dbReference type="AlphaFoldDB" id="A0A1N6F300"/>
<feature type="domain" description="Response regulatory" evidence="3">
    <location>
        <begin position="4"/>
        <end position="125"/>
    </location>
</feature>
<gene>
    <name evidence="4" type="ORF">SAMN05444002_1325</name>
</gene>
<dbReference type="PANTHER" id="PTHR44591">
    <property type="entry name" value="STRESS RESPONSE REGULATOR PROTEIN 1"/>
    <property type="match status" value="1"/>
</dbReference>
<dbReference type="OrthoDB" id="9800897at2"/>
<evidence type="ECO:0000313" key="5">
    <source>
        <dbReference type="Proteomes" id="UP000184932"/>
    </source>
</evidence>
<proteinExistence type="predicted"/>
<dbReference type="PANTHER" id="PTHR44591:SF25">
    <property type="entry name" value="CHEMOTAXIS TWO-COMPONENT RESPONSE REGULATOR"/>
    <property type="match status" value="1"/>
</dbReference>
<evidence type="ECO:0000256" key="2">
    <source>
        <dbReference type="PROSITE-ProRule" id="PRU00169"/>
    </source>
</evidence>
<evidence type="ECO:0000256" key="1">
    <source>
        <dbReference type="ARBA" id="ARBA00022553"/>
    </source>
</evidence>
<sequence>MSLRILAVDDSRTIRDMLKLALGQAGFTPQVAEDGLHGLEVLEDMVDEGAPPDAIITDINMPRMDGFGFIDAVRAKDEHRAVPILVLSTESAAELKARARTSGATGWIVKPFDPVKLVKAINMVAGKGAA</sequence>
<name>A0A1N6F300_9RHOB</name>
<dbReference type="STRING" id="1217970.SAMN05444002_1325"/>
<reference evidence="5" key="1">
    <citation type="submission" date="2016-11" db="EMBL/GenBank/DDBJ databases">
        <authorList>
            <person name="Varghese N."/>
            <person name="Submissions S."/>
        </authorList>
    </citation>
    <scope>NUCLEOTIDE SEQUENCE [LARGE SCALE GENOMIC DNA]</scope>
    <source>
        <strain evidence="5">DSM 29440</strain>
    </source>
</reference>
<dbReference type="Proteomes" id="UP000184932">
    <property type="component" value="Unassembled WGS sequence"/>
</dbReference>
<dbReference type="GO" id="GO:0000160">
    <property type="term" value="P:phosphorelay signal transduction system"/>
    <property type="evidence" value="ECO:0007669"/>
    <property type="project" value="InterPro"/>
</dbReference>
<dbReference type="RefSeq" id="WP_074255411.1">
    <property type="nucleotide sequence ID" value="NZ_FSRL01000001.1"/>
</dbReference>
<dbReference type="InterPro" id="IPR001789">
    <property type="entry name" value="Sig_transdc_resp-reg_receiver"/>
</dbReference>
<organism evidence="4 5">
    <name type="scientific">Vannielia litorea</name>
    <dbReference type="NCBI Taxonomy" id="1217970"/>
    <lineage>
        <taxon>Bacteria</taxon>
        <taxon>Pseudomonadati</taxon>
        <taxon>Pseudomonadota</taxon>
        <taxon>Alphaproteobacteria</taxon>
        <taxon>Rhodobacterales</taxon>
        <taxon>Paracoccaceae</taxon>
        <taxon>Vannielia</taxon>
    </lineage>
</organism>
<protein>
    <submittedName>
        <fullName evidence="4">Two-component system, chemotaxis family, response regulator CheY</fullName>
    </submittedName>
</protein>
<feature type="modified residue" description="4-aspartylphosphate" evidence="2">
    <location>
        <position position="58"/>
    </location>
</feature>
<dbReference type="SUPFAM" id="SSF52172">
    <property type="entry name" value="CheY-like"/>
    <property type="match status" value="1"/>
</dbReference>
<dbReference type="PROSITE" id="PS50110">
    <property type="entry name" value="RESPONSE_REGULATORY"/>
    <property type="match status" value="1"/>
</dbReference>
<dbReference type="InterPro" id="IPR050595">
    <property type="entry name" value="Bact_response_regulator"/>
</dbReference>
<keyword evidence="5" id="KW-1185">Reference proteome</keyword>
<dbReference type="Pfam" id="PF00072">
    <property type="entry name" value="Response_reg"/>
    <property type="match status" value="1"/>
</dbReference>
<keyword evidence="1 2" id="KW-0597">Phosphoprotein</keyword>
<dbReference type="InterPro" id="IPR011006">
    <property type="entry name" value="CheY-like_superfamily"/>
</dbReference>
<dbReference type="Gene3D" id="3.40.50.2300">
    <property type="match status" value="1"/>
</dbReference>
<evidence type="ECO:0000313" key="4">
    <source>
        <dbReference type="EMBL" id="SIN89641.1"/>
    </source>
</evidence>
<evidence type="ECO:0000259" key="3">
    <source>
        <dbReference type="PROSITE" id="PS50110"/>
    </source>
</evidence>
<accession>A0A1N6F300</accession>
<dbReference type="EMBL" id="FSRL01000001">
    <property type="protein sequence ID" value="SIN89641.1"/>
    <property type="molecule type" value="Genomic_DNA"/>
</dbReference>